<name>A0AAN9BFF7_9CAEN</name>
<proteinExistence type="predicted"/>
<protein>
    <submittedName>
        <fullName evidence="1">Uncharacterized protein</fullName>
    </submittedName>
</protein>
<sequence length="432" mass="48153">MNTQTMATKVTVLNNRLGSPVSPRISPNNSSLVLSEIHDQEILLLPEIKVSASMTSGSCATRRTSFQDPLKADYVIMIDDDARKRMNRSLIDIREESFDSETHSPTYAGQRDHTENHLPQLNITKASPSKLLQTRDRQSHVSLSGCSDVGSTRTEVQKLGTHLAPFGNEHHRPHLNKSHSQKEFSLEEKENLFPNIQRKSCSARDVTSIEREINPFPKLVPIGQPAAQSNGTRNNRSVSNGVVNNGTASAVGVETTASTNVIARNKGNRKVTMLSPKTRSSSVVSFFPCKLPSLLSRTKSSSQPDISRHSSSPSSTAAELLACHPVFVKKQRVCKLWRRAGVKLGLRQEDADGEEESIASWAKGPGDLLRPVYSRWSERRYALAHPERMCMPQEVRERVEKDVQDRRRSLKRRVSNFFTVKLGLNNEEDLAG</sequence>
<evidence type="ECO:0000313" key="1">
    <source>
        <dbReference type="EMBL" id="KAK7103764.1"/>
    </source>
</evidence>
<gene>
    <name evidence="1" type="ORF">V1264_018600</name>
</gene>
<keyword evidence="2" id="KW-1185">Reference proteome</keyword>
<accession>A0AAN9BFF7</accession>
<dbReference type="Proteomes" id="UP001374579">
    <property type="component" value="Unassembled WGS sequence"/>
</dbReference>
<evidence type="ECO:0000313" key="2">
    <source>
        <dbReference type="Proteomes" id="UP001374579"/>
    </source>
</evidence>
<dbReference type="EMBL" id="JBAMIC010000008">
    <property type="protein sequence ID" value="KAK7103764.1"/>
    <property type="molecule type" value="Genomic_DNA"/>
</dbReference>
<dbReference type="AlphaFoldDB" id="A0AAN9BFF7"/>
<reference evidence="1 2" key="1">
    <citation type="submission" date="2024-02" db="EMBL/GenBank/DDBJ databases">
        <title>Chromosome-scale genome assembly of the rough periwinkle Littorina saxatilis.</title>
        <authorList>
            <person name="De Jode A."/>
            <person name="Faria R."/>
            <person name="Formenti G."/>
            <person name="Sims Y."/>
            <person name="Smith T.P."/>
            <person name="Tracey A."/>
            <person name="Wood J.M.D."/>
            <person name="Zagrodzka Z.B."/>
            <person name="Johannesson K."/>
            <person name="Butlin R.K."/>
            <person name="Leder E.H."/>
        </authorList>
    </citation>
    <scope>NUCLEOTIDE SEQUENCE [LARGE SCALE GENOMIC DNA]</scope>
    <source>
        <strain evidence="1">Snail1</strain>
        <tissue evidence="1">Muscle</tissue>
    </source>
</reference>
<comment type="caution">
    <text evidence="1">The sequence shown here is derived from an EMBL/GenBank/DDBJ whole genome shotgun (WGS) entry which is preliminary data.</text>
</comment>
<organism evidence="1 2">
    <name type="scientific">Littorina saxatilis</name>
    <dbReference type="NCBI Taxonomy" id="31220"/>
    <lineage>
        <taxon>Eukaryota</taxon>
        <taxon>Metazoa</taxon>
        <taxon>Spiralia</taxon>
        <taxon>Lophotrochozoa</taxon>
        <taxon>Mollusca</taxon>
        <taxon>Gastropoda</taxon>
        <taxon>Caenogastropoda</taxon>
        <taxon>Littorinimorpha</taxon>
        <taxon>Littorinoidea</taxon>
        <taxon>Littorinidae</taxon>
        <taxon>Littorina</taxon>
    </lineage>
</organism>